<evidence type="ECO:0000313" key="1">
    <source>
        <dbReference type="EMBL" id="MFC0199425.1"/>
    </source>
</evidence>
<dbReference type="Proteomes" id="UP001589795">
    <property type="component" value="Unassembled WGS sequence"/>
</dbReference>
<keyword evidence="2" id="KW-1185">Reference proteome</keyword>
<comment type="caution">
    <text evidence="1">The sequence shown here is derived from an EMBL/GenBank/DDBJ whole genome shotgun (WGS) entry which is preliminary data.</text>
</comment>
<dbReference type="EMBL" id="JBHLWQ010000042">
    <property type="protein sequence ID" value="MFC0199425.1"/>
    <property type="molecule type" value="Genomic_DNA"/>
</dbReference>
<name>A0ABV6CFB0_9RHOB</name>
<proteinExistence type="predicted"/>
<evidence type="ECO:0008006" key="3">
    <source>
        <dbReference type="Google" id="ProtNLM"/>
    </source>
</evidence>
<reference evidence="1 2" key="1">
    <citation type="submission" date="2024-09" db="EMBL/GenBank/DDBJ databases">
        <authorList>
            <person name="Sun Q."/>
            <person name="Mori K."/>
        </authorList>
    </citation>
    <scope>NUCLEOTIDE SEQUENCE [LARGE SCALE GENOMIC DNA]</scope>
    <source>
        <strain evidence="1 2">CCM 7904</strain>
    </source>
</reference>
<gene>
    <name evidence="1" type="ORF">ACFFIZ_03620</name>
</gene>
<evidence type="ECO:0000313" key="2">
    <source>
        <dbReference type="Proteomes" id="UP001589795"/>
    </source>
</evidence>
<dbReference type="RefSeq" id="WP_265506202.1">
    <property type="nucleotide sequence ID" value="NZ_JAOTBE010000009.1"/>
</dbReference>
<organism evidence="1 2">
    <name type="scientific">Paracoccus rhizosphaerae</name>
    <dbReference type="NCBI Taxonomy" id="1133347"/>
    <lineage>
        <taxon>Bacteria</taxon>
        <taxon>Pseudomonadati</taxon>
        <taxon>Pseudomonadota</taxon>
        <taxon>Alphaproteobacteria</taxon>
        <taxon>Rhodobacterales</taxon>
        <taxon>Paracoccaceae</taxon>
        <taxon>Paracoccus</taxon>
    </lineage>
</organism>
<sequence>MISLLALALTSACATPSPGFLSVPRQDVVVGGTRFAVFRRGNEAEVIRLDTLPRAELAAIPDRMVRAAEQATGCTPIAHSFRAVGGSNSAVARVNLRCG</sequence>
<accession>A0ABV6CFB0</accession>
<protein>
    <recommendedName>
        <fullName evidence="3">Lipoprotein</fullName>
    </recommendedName>
</protein>